<accession>E1IIP6</accession>
<name>E1IIP6_9CHLR</name>
<reference evidence="1 2" key="1">
    <citation type="journal article" date="2011" name="J. Bacteriol.">
        <title>Draft genome sequence of the anoxygenic filamentous phototrophic bacterium Oscillochloris trichoides subsp. DG-6.</title>
        <authorList>
            <person name="Kuznetsov B.B."/>
            <person name="Ivanovsky R.N."/>
            <person name="Keppen O.I."/>
            <person name="Sukhacheva M.V."/>
            <person name="Bumazhkin B.K."/>
            <person name="Patutina E.O."/>
            <person name="Beletsky A.V."/>
            <person name="Mardanov A.V."/>
            <person name="Baslerov R.V."/>
            <person name="Panteleeva A.N."/>
            <person name="Kolganova T.V."/>
            <person name="Ravin N.V."/>
            <person name="Skryabin K.G."/>
        </authorList>
    </citation>
    <scope>NUCLEOTIDE SEQUENCE [LARGE SCALE GENOMIC DNA]</scope>
    <source>
        <strain evidence="1 2">DG-6</strain>
    </source>
</reference>
<proteinExistence type="predicted"/>
<comment type="caution">
    <text evidence="1">The sequence shown here is derived from an EMBL/GenBank/DDBJ whole genome shotgun (WGS) entry which is preliminary data.</text>
</comment>
<dbReference type="Proteomes" id="UP000054010">
    <property type="component" value="Unassembled WGS sequence"/>
</dbReference>
<evidence type="ECO:0000313" key="2">
    <source>
        <dbReference type="Proteomes" id="UP000054010"/>
    </source>
</evidence>
<dbReference type="AlphaFoldDB" id="E1IIP6"/>
<dbReference type="OrthoDB" id="159828at2"/>
<dbReference type="HOGENOM" id="CLU_2107901_0_0_0"/>
<dbReference type="eggNOG" id="ENOG5033HDQ">
    <property type="taxonomic scope" value="Bacteria"/>
</dbReference>
<organism evidence="1 2">
    <name type="scientific">Oscillochloris trichoides DG-6</name>
    <dbReference type="NCBI Taxonomy" id="765420"/>
    <lineage>
        <taxon>Bacteria</taxon>
        <taxon>Bacillati</taxon>
        <taxon>Chloroflexota</taxon>
        <taxon>Chloroflexia</taxon>
        <taxon>Chloroflexales</taxon>
        <taxon>Chloroflexineae</taxon>
        <taxon>Oscillochloridaceae</taxon>
        <taxon>Oscillochloris</taxon>
    </lineage>
</organism>
<sequence length="110" mass="12301">MSEPLPTPLTDLRRRAPMARTLIRDVLTEMVGEVEIVYDFYREWNGCWLVHVKVSGAANAQLSFTLMDTPSGGMLALPRPMPSRWRSVGVRATDGTRWSLSEQGALLRVG</sequence>
<protein>
    <submittedName>
        <fullName evidence="1">Uncharacterized protein</fullName>
    </submittedName>
</protein>
<dbReference type="EMBL" id="ADVR01000141">
    <property type="protein sequence ID" value="EFO78952.1"/>
    <property type="molecule type" value="Genomic_DNA"/>
</dbReference>
<evidence type="ECO:0000313" key="1">
    <source>
        <dbReference type="EMBL" id="EFO78952.1"/>
    </source>
</evidence>
<gene>
    <name evidence="1" type="ORF">OSCT_3197</name>
</gene>
<keyword evidence="2" id="KW-1185">Reference proteome</keyword>